<feature type="transmembrane region" description="Helical" evidence="1">
    <location>
        <begin position="56"/>
        <end position="78"/>
    </location>
</feature>
<feature type="transmembrane region" description="Helical" evidence="1">
    <location>
        <begin position="90"/>
        <end position="114"/>
    </location>
</feature>
<keyword evidence="1" id="KW-0472">Membrane</keyword>
<accession>A0A220VGL6</accession>
<feature type="transmembrane region" description="Helical" evidence="1">
    <location>
        <begin position="7"/>
        <end position="25"/>
    </location>
</feature>
<keyword evidence="1" id="KW-0812">Transmembrane</keyword>
<dbReference type="Pfam" id="PF20587">
    <property type="entry name" value="DUF6789"/>
    <property type="match status" value="1"/>
</dbReference>
<dbReference type="OrthoDB" id="9814048at2"/>
<dbReference type="RefSeq" id="WP_089074284.1">
    <property type="nucleotide sequence ID" value="NZ_CBCSAM010000004.1"/>
</dbReference>
<evidence type="ECO:0008006" key="4">
    <source>
        <dbReference type="Google" id="ProtNLM"/>
    </source>
</evidence>
<keyword evidence="3" id="KW-1185">Reference proteome</keyword>
<feature type="transmembrane region" description="Helical" evidence="1">
    <location>
        <begin position="120"/>
        <end position="141"/>
    </location>
</feature>
<dbReference type="EMBL" id="CP022356">
    <property type="protein sequence ID" value="ASK79376.1"/>
    <property type="molecule type" value="Genomic_DNA"/>
</dbReference>
<dbReference type="AlphaFoldDB" id="A0A220VGL6"/>
<dbReference type="KEGG" id="pmai:CF386_09955"/>
<reference evidence="2 3" key="1">
    <citation type="journal article" date="2016" name="Int. J. Syst. Evol. Microbiol.">
        <title>Paraphotobacterium marinum gen. nov., sp. nov., a member of the family Vibrionaceae, isolated from surface seawater.</title>
        <authorList>
            <person name="Huang Z."/>
            <person name="Dong C."/>
            <person name="Shao Z."/>
        </authorList>
    </citation>
    <scope>NUCLEOTIDE SEQUENCE [LARGE SCALE GENOMIC DNA]</scope>
    <source>
        <strain evidence="2 3">NSCS20N07D</strain>
    </source>
</reference>
<name>A0A220VGL6_9GAMM</name>
<protein>
    <recommendedName>
        <fullName evidence="4">DUF1440 domain-containing protein</fullName>
    </recommendedName>
</protein>
<dbReference type="InterPro" id="IPR046739">
    <property type="entry name" value="DUF6789"/>
</dbReference>
<sequence length="147" mass="15918">MKNSIKKGFISGFIATLVLTMMMIIKGKMGIMPALDPVGMMTNTVHAKLGLPQLPVIGWLMHFGIGTIAWGGAFSIFNKWIPTQKQLTKGIIFGVVAWLIMMLIPMPMMGAGLFALNIGIQATVMTLVLHLVFGVVLGVSYQKLLGE</sequence>
<keyword evidence="1" id="KW-1133">Transmembrane helix</keyword>
<gene>
    <name evidence="2" type="ORF">CF386_09955</name>
</gene>
<organism evidence="2 3">
    <name type="scientific">Paraphotobacterium marinum</name>
    <dbReference type="NCBI Taxonomy" id="1755811"/>
    <lineage>
        <taxon>Bacteria</taxon>
        <taxon>Pseudomonadati</taxon>
        <taxon>Pseudomonadota</taxon>
        <taxon>Gammaproteobacteria</taxon>
        <taxon>Vibrionales</taxon>
        <taxon>Vibrionaceae</taxon>
        <taxon>Paraphotobacterium</taxon>
    </lineage>
</organism>
<evidence type="ECO:0000313" key="2">
    <source>
        <dbReference type="EMBL" id="ASK79376.1"/>
    </source>
</evidence>
<evidence type="ECO:0000313" key="3">
    <source>
        <dbReference type="Proteomes" id="UP000242175"/>
    </source>
</evidence>
<evidence type="ECO:0000256" key="1">
    <source>
        <dbReference type="SAM" id="Phobius"/>
    </source>
</evidence>
<proteinExistence type="predicted"/>
<dbReference type="Proteomes" id="UP000242175">
    <property type="component" value="Chromosome small"/>
</dbReference>